<dbReference type="AlphaFoldDB" id="A0AAN6GHA4"/>
<dbReference type="SUPFAM" id="SSF53300">
    <property type="entry name" value="vWA-like"/>
    <property type="match status" value="1"/>
</dbReference>
<dbReference type="SMART" id="SM00327">
    <property type="entry name" value="VWA"/>
    <property type="match status" value="1"/>
</dbReference>
<evidence type="ECO:0000259" key="2">
    <source>
        <dbReference type="PROSITE" id="PS50234"/>
    </source>
</evidence>
<dbReference type="Proteomes" id="UP001176521">
    <property type="component" value="Unassembled WGS sequence"/>
</dbReference>
<reference evidence="3" key="1">
    <citation type="journal article" date="2023" name="PhytoFront">
        <title>Draft Genome Resources of Seven Strains of Tilletia horrida, Causal Agent of Kernel Smut of Rice.</title>
        <authorList>
            <person name="Khanal S."/>
            <person name="Antony Babu S."/>
            <person name="Zhou X.G."/>
        </authorList>
    </citation>
    <scope>NUCLEOTIDE SEQUENCE</scope>
    <source>
        <strain evidence="3">TX3</strain>
    </source>
</reference>
<feature type="compositionally biased region" description="Pro residues" evidence="1">
    <location>
        <begin position="44"/>
        <end position="55"/>
    </location>
</feature>
<feature type="compositionally biased region" description="Polar residues" evidence="1">
    <location>
        <begin position="1"/>
        <end position="10"/>
    </location>
</feature>
<protein>
    <recommendedName>
        <fullName evidence="2">VWFA domain-containing protein</fullName>
    </recommendedName>
</protein>
<feature type="region of interest" description="Disordered" evidence="1">
    <location>
        <begin position="1"/>
        <end position="191"/>
    </location>
</feature>
<gene>
    <name evidence="3" type="ORF">OC842_001700</name>
</gene>
<keyword evidence="4" id="KW-1185">Reference proteome</keyword>
<feature type="compositionally biased region" description="Low complexity" evidence="1">
    <location>
        <begin position="97"/>
        <end position="107"/>
    </location>
</feature>
<sequence length="424" mass="44983">MSMRRNTNNPLLDPLARPAGAADSTLPPPPPYSLQAGQGGQQPLPAPQAQPPRGPTAPAAYPPIGSQQAYPPVGSQQGYPPPSSQYAPPAGPPPGAAPGAATGAPAGAQPPPSTGNVRQNSGMGSVEALAKRMSMLTQSSPSRSSSGHDHTNPFSDTAMVSSPTTMHNPRFSSQNPFAPARQGSIGRTSARAEEDPLTLLKSFDSIFIVDDSSSMNVNELPGGGIGPSRWEEARDALSGVVELARHYDEDGVDIFFLNSDASLQGTKDPAAVRALFDSVYPEGPTPTGERLEMLMLEYWEKLDSYADRKRKGTLAAGEGPPKKVNYIVITDGRPTDEPADVIVACARRLDEGRWPLSQIGIQFLQVGNDAEATRALVELDDELSKVHKIRDMVDTTSYAGMKLSTDAITKALLGGINRRLDRQT</sequence>
<feature type="compositionally biased region" description="Pro residues" evidence="1">
    <location>
        <begin position="79"/>
        <end position="96"/>
    </location>
</feature>
<comment type="caution">
    <text evidence="3">The sequence shown here is derived from an EMBL/GenBank/DDBJ whole genome shotgun (WGS) entry which is preliminary data.</text>
</comment>
<organism evidence="3 4">
    <name type="scientific">Tilletia horrida</name>
    <dbReference type="NCBI Taxonomy" id="155126"/>
    <lineage>
        <taxon>Eukaryota</taxon>
        <taxon>Fungi</taxon>
        <taxon>Dikarya</taxon>
        <taxon>Basidiomycota</taxon>
        <taxon>Ustilaginomycotina</taxon>
        <taxon>Exobasidiomycetes</taxon>
        <taxon>Tilletiales</taxon>
        <taxon>Tilletiaceae</taxon>
        <taxon>Tilletia</taxon>
    </lineage>
</organism>
<feature type="domain" description="VWFA" evidence="2">
    <location>
        <begin position="204"/>
        <end position="412"/>
    </location>
</feature>
<dbReference type="PANTHER" id="PTHR34706">
    <property type="entry name" value="SLR1338 PROTEIN"/>
    <property type="match status" value="1"/>
</dbReference>
<dbReference type="PANTHER" id="PTHR34706:SF1">
    <property type="entry name" value="VWFA DOMAIN-CONTAINING PROTEIN"/>
    <property type="match status" value="1"/>
</dbReference>
<evidence type="ECO:0000313" key="3">
    <source>
        <dbReference type="EMBL" id="KAK0537243.1"/>
    </source>
</evidence>
<accession>A0AAN6GHA4</accession>
<name>A0AAN6GHA4_9BASI</name>
<dbReference type="InterPro" id="IPR002035">
    <property type="entry name" value="VWF_A"/>
</dbReference>
<proteinExistence type="predicted"/>
<feature type="compositionally biased region" description="Polar residues" evidence="1">
    <location>
        <begin position="152"/>
        <end position="176"/>
    </location>
</feature>
<dbReference type="EMBL" id="JAPDMQ010000063">
    <property type="protein sequence ID" value="KAK0537243.1"/>
    <property type="molecule type" value="Genomic_DNA"/>
</dbReference>
<dbReference type="InterPro" id="IPR036465">
    <property type="entry name" value="vWFA_dom_sf"/>
</dbReference>
<evidence type="ECO:0000313" key="4">
    <source>
        <dbReference type="Proteomes" id="UP001176521"/>
    </source>
</evidence>
<dbReference type="Gene3D" id="3.40.50.410">
    <property type="entry name" value="von Willebrand factor, type A domain"/>
    <property type="match status" value="1"/>
</dbReference>
<dbReference type="PROSITE" id="PS50234">
    <property type="entry name" value="VWFA"/>
    <property type="match status" value="1"/>
</dbReference>
<evidence type="ECO:0000256" key="1">
    <source>
        <dbReference type="SAM" id="MobiDB-lite"/>
    </source>
</evidence>